<feature type="coiled-coil region" evidence="1">
    <location>
        <begin position="76"/>
        <end position="103"/>
    </location>
</feature>
<evidence type="ECO:0000313" key="3">
    <source>
        <dbReference type="Proteomes" id="UP000694904"/>
    </source>
</evidence>
<dbReference type="RefSeq" id="XP_017870064.1">
    <property type="nucleotide sequence ID" value="XM_018014575.1"/>
</dbReference>
<keyword evidence="1" id="KW-0175">Coiled coil</keyword>
<evidence type="ECO:0000313" key="4">
    <source>
        <dbReference type="RefSeq" id="XP_017870064.1"/>
    </source>
</evidence>
<keyword evidence="3" id="KW-1185">Reference proteome</keyword>
<dbReference type="InterPro" id="IPR032062">
    <property type="entry name" value="DUF4803"/>
</dbReference>
<reference evidence="4" key="3">
    <citation type="submission" date="2025-08" db="UniProtKB">
        <authorList>
            <consortium name="RefSeq"/>
        </authorList>
    </citation>
    <scope>IDENTIFICATION</scope>
    <source>
        <tissue evidence="4">Whole organism</tissue>
    </source>
</reference>
<name>A0ABM1PS78_DROAR</name>
<evidence type="ECO:0000256" key="1">
    <source>
        <dbReference type="SAM" id="Coils"/>
    </source>
</evidence>
<feature type="signal peptide" evidence="2">
    <location>
        <begin position="1"/>
        <end position="32"/>
    </location>
</feature>
<evidence type="ECO:0000256" key="2">
    <source>
        <dbReference type="SAM" id="SignalP"/>
    </source>
</evidence>
<reference evidence="3" key="1">
    <citation type="journal article" date="1997" name="Nucleic Acids Res.">
        <title>tRNAscan-SE: a program for improved detection of transfer RNA genes in genomic sequence.</title>
        <authorList>
            <person name="Lowe T.M."/>
            <person name="Eddy S.R."/>
        </authorList>
    </citation>
    <scope>NUCLEOTIDE SEQUENCE [LARGE SCALE GENOMIC DNA]</scope>
</reference>
<feature type="chain" id="PRO_5046214320" evidence="2">
    <location>
        <begin position="33"/>
        <end position="672"/>
    </location>
</feature>
<protein>
    <submittedName>
        <fullName evidence="4">Uncharacterized protein LOC108618522 isoform X1</fullName>
    </submittedName>
</protein>
<dbReference type="Pfam" id="PF16061">
    <property type="entry name" value="DUF4803"/>
    <property type="match status" value="1"/>
</dbReference>
<sequence>MQLLQFQAKWATLSLWLSLLLLLGGQPTPTEAVIEDVLDIIHIVKEVTTGVLKAWDIVQSSPLAANIEFPLMREKQRKVLQRLKEVSRQIDETEAQHSQYVALAIESVNNFISRNVPLMAKMNEISDTMNRISSRYQQMQNYETHKDKLEMSTLITFAEWTVSPNAYSVHHLMERLHLTLLGNGNDEKINSSSSNLLSQLAASYEVSADEMCHTKQSAQQFVYSLYTDIALTELKGYTMMEFSWMMLRVYGRGNFSQEAELMRRDYEKRTERTLKLLKEVMRRSDRIVWRCDPDRFVLNKTYDEVTRLLQGYIENEVDLNADETCRETCSFYQSTRSEGCFKEYFCSRQPKCTGRLYNCQFVDSDMWVCPAAGNSTRRYEYVEYENGRVLGRRQRCVRGTTKVDSWWRYLFWHCSYCFCLCDEQGLKSDRFFNLRESVADIKKNNVVTGLRFVKRNRVFHLQIQEGQLLPRGAINESTLSWKPVDEYKIYDRNVAKGIDYHTLSYESRSIDLDDIMKTDDYSFVVTGLRFRVLGAHLNLEARLTEFDFTKGELIQPEVNSVWQSNDNTDVSGERRQKINIYNADVPTRSVVTSIPISKHNQYIEFVNSGMDKDAAQSTVPFLDIQDVVSQPPVPLAGIGLYYKGRPGYGGFLAPKIITYDFTPHVQVPKTIN</sequence>
<organism evidence="3 4">
    <name type="scientific">Drosophila arizonae</name>
    <name type="common">Fruit fly</name>
    <dbReference type="NCBI Taxonomy" id="7263"/>
    <lineage>
        <taxon>Eukaryota</taxon>
        <taxon>Metazoa</taxon>
        <taxon>Ecdysozoa</taxon>
        <taxon>Arthropoda</taxon>
        <taxon>Hexapoda</taxon>
        <taxon>Insecta</taxon>
        <taxon>Pterygota</taxon>
        <taxon>Neoptera</taxon>
        <taxon>Endopterygota</taxon>
        <taxon>Diptera</taxon>
        <taxon>Brachycera</taxon>
        <taxon>Muscomorpha</taxon>
        <taxon>Ephydroidea</taxon>
        <taxon>Drosophilidae</taxon>
        <taxon>Drosophila</taxon>
    </lineage>
</organism>
<dbReference type="PANTHER" id="PTHR47890:SF1">
    <property type="entry name" value="LD24308P"/>
    <property type="match status" value="1"/>
</dbReference>
<accession>A0ABM1PS78</accession>
<gene>
    <name evidence="4" type="primary">LOC108618522</name>
</gene>
<keyword evidence="2" id="KW-0732">Signal</keyword>
<dbReference type="Proteomes" id="UP000694904">
    <property type="component" value="Chromosome X"/>
</dbReference>
<reference evidence="3" key="2">
    <citation type="journal article" date="2016" name="G3 (Bethesda)">
        <title>Genome Evolution in Three Species of Cactophilic Drosophila.</title>
        <authorList>
            <person name="Sanchez-Flores A."/>
            <person name="Penazola F."/>
            <person name="Carpinteyro-Ponce J."/>
            <person name="Nazario-Yepiz N."/>
            <person name="Abreu-Goodger C."/>
            <person name="Machado C.A."/>
            <person name="Markow T.A."/>
        </authorList>
    </citation>
    <scope>NUCLEOTIDE SEQUENCE [LARGE SCALE GENOMIC DNA]</scope>
</reference>
<dbReference type="PANTHER" id="PTHR47890">
    <property type="entry name" value="LD24308P"/>
    <property type="match status" value="1"/>
</dbReference>
<dbReference type="GeneID" id="108618522"/>
<proteinExistence type="predicted"/>